<keyword evidence="5" id="KW-0653">Protein transport</keyword>
<proteinExistence type="predicted"/>
<name>A0A152A935_TIELA</name>
<dbReference type="InterPro" id="IPR011989">
    <property type="entry name" value="ARM-like"/>
</dbReference>
<dbReference type="Pfam" id="PF03810">
    <property type="entry name" value="IBN_N"/>
    <property type="match status" value="1"/>
</dbReference>
<accession>A0A152A935</accession>
<dbReference type="OrthoDB" id="10263328at2759"/>
<dbReference type="InParanoid" id="A0A152A935"/>
<dbReference type="OMA" id="QQYQERW"/>
<dbReference type="PROSITE" id="PS50166">
    <property type="entry name" value="IMPORTIN_B_NT"/>
    <property type="match status" value="1"/>
</dbReference>
<dbReference type="EMBL" id="LODT01000001">
    <property type="protein sequence ID" value="KYR02635.1"/>
    <property type="molecule type" value="Genomic_DNA"/>
</dbReference>
<protein>
    <recommendedName>
        <fullName evidence="6">Importin N-terminal domain-containing protein</fullName>
    </recommendedName>
</protein>
<keyword evidence="2" id="KW-0813">Transport</keyword>
<evidence type="ECO:0000259" key="6">
    <source>
        <dbReference type="PROSITE" id="PS50166"/>
    </source>
</evidence>
<dbReference type="GO" id="GO:0006606">
    <property type="term" value="P:protein import into nucleus"/>
    <property type="evidence" value="ECO:0007669"/>
    <property type="project" value="InterPro"/>
</dbReference>
<dbReference type="Proteomes" id="UP000076078">
    <property type="component" value="Unassembled WGS sequence"/>
</dbReference>
<evidence type="ECO:0000256" key="5">
    <source>
        <dbReference type="ARBA" id="ARBA00022927"/>
    </source>
</evidence>
<dbReference type="Pfam" id="PF25574">
    <property type="entry name" value="TPR_IMB1"/>
    <property type="match status" value="1"/>
</dbReference>
<evidence type="ECO:0000313" key="7">
    <source>
        <dbReference type="EMBL" id="KYR02635.1"/>
    </source>
</evidence>
<comment type="caution">
    <text evidence="7">The sequence shown here is derived from an EMBL/GenBank/DDBJ whole genome shotgun (WGS) entry which is preliminary data.</text>
</comment>
<dbReference type="AlphaFoldDB" id="A0A152A935"/>
<dbReference type="InterPro" id="IPR001494">
    <property type="entry name" value="Importin-beta_N"/>
</dbReference>
<gene>
    <name evidence="7" type="ORF">DLAC_00084</name>
</gene>
<dbReference type="InterPro" id="IPR016024">
    <property type="entry name" value="ARM-type_fold"/>
</dbReference>
<dbReference type="InterPro" id="IPR058584">
    <property type="entry name" value="IMB1_TNPO1-like_TPR"/>
</dbReference>
<dbReference type="GO" id="GO:0031267">
    <property type="term" value="F:small GTPase binding"/>
    <property type="evidence" value="ECO:0007669"/>
    <property type="project" value="InterPro"/>
</dbReference>
<evidence type="ECO:0000256" key="2">
    <source>
        <dbReference type="ARBA" id="ARBA00022448"/>
    </source>
</evidence>
<keyword evidence="8" id="KW-1185">Reference proteome</keyword>
<feature type="domain" description="Importin N-terminal" evidence="6">
    <location>
        <begin position="22"/>
        <end position="102"/>
    </location>
</feature>
<dbReference type="STRING" id="361077.A0A152A935"/>
<dbReference type="PANTHER" id="PTHR10527">
    <property type="entry name" value="IMPORTIN BETA"/>
    <property type="match status" value="1"/>
</dbReference>
<dbReference type="Gene3D" id="1.25.10.10">
    <property type="entry name" value="Leucine-rich Repeat Variant"/>
    <property type="match status" value="1"/>
</dbReference>
<comment type="subcellular location">
    <subcellularLocation>
        <location evidence="1">Cytoplasm</location>
    </subcellularLocation>
</comment>
<dbReference type="SMART" id="SM00913">
    <property type="entry name" value="IBN_N"/>
    <property type="match status" value="1"/>
</dbReference>
<reference evidence="7 8" key="1">
    <citation type="submission" date="2015-12" db="EMBL/GenBank/DDBJ databases">
        <title>Dictyostelia acquired genes for synthesis and detection of signals that induce cell-type specialization by lateral gene transfer from prokaryotes.</title>
        <authorList>
            <person name="Gloeckner G."/>
            <person name="Schaap P."/>
        </authorList>
    </citation>
    <scope>NUCLEOTIDE SEQUENCE [LARGE SCALE GENOMIC DNA]</scope>
    <source>
        <strain evidence="7 8">TK</strain>
    </source>
</reference>
<dbReference type="Pfam" id="PF13513">
    <property type="entry name" value="HEAT_EZ"/>
    <property type="match status" value="1"/>
</dbReference>
<evidence type="ECO:0000313" key="8">
    <source>
        <dbReference type="Proteomes" id="UP000076078"/>
    </source>
</evidence>
<dbReference type="SUPFAM" id="SSF48371">
    <property type="entry name" value="ARM repeat"/>
    <property type="match status" value="1"/>
</dbReference>
<evidence type="ECO:0000256" key="3">
    <source>
        <dbReference type="ARBA" id="ARBA00022490"/>
    </source>
</evidence>
<keyword evidence="4" id="KW-0677">Repeat</keyword>
<organism evidence="7 8">
    <name type="scientific">Tieghemostelium lacteum</name>
    <name type="common">Slime mold</name>
    <name type="synonym">Dictyostelium lacteum</name>
    <dbReference type="NCBI Taxonomy" id="361077"/>
    <lineage>
        <taxon>Eukaryota</taxon>
        <taxon>Amoebozoa</taxon>
        <taxon>Evosea</taxon>
        <taxon>Eumycetozoa</taxon>
        <taxon>Dictyostelia</taxon>
        <taxon>Dictyosteliales</taxon>
        <taxon>Raperosteliaceae</taxon>
        <taxon>Tieghemostelium</taxon>
    </lineage>
</organism>
<keyword evidence="3" id="KW-0963">Cytoplasm</keyword>
<sequence length="838" mass="92966">MNSIYQALKSANTSNDQTRKEAEEFLKRASEQNFPLFLQTLAKELSNPESDDDTRQLAGLVFKNSISAKDSQTNTTLGNNWKVIDNATRQNIKQQLLNTFPIPNQKPRHTATRVVAHIALIELPDKLWPDLLPQLIQTFKNSTDANIKQAILQTIGYICEDINPETILDFVNPLLEVITLGMMDQNLNVKHAATQALLYALEFAKSNFEIPQERDLIMRVVFENTLCPDNQTKTSAFSNLTKIGTLYYNAILNYMEKIFEVTVSTIQTCQDANVVTQAIEFWTTLAETEFDEEVEPSKLCTLKALPHIMPVLLTTLNKQEEFEDEGAWGITPAGSVCIVQMARLVGDPIVPLVLPFVIANIQSPEWRNRDAAGIAIGSIVDGPTNFNDKNHAILTQLLALLKDTNSSVKDTAAWAIGRICSHQIRSVAPILDQLLGPIMTATTDPSYKVSAYACWTIHNICQAFDEGPVGPFPSLQPVSVLIAQCLITAVHREDANEEGNKLKVNGYEALNSLIHYGSAEPTLVTDILTVILRDFDDSFNKETLGQEDVEDLCQTQILLCSTIQAISSSYKDCIKPQASRIMQNLLKLFTSGSKKSNPIIYEESLLAINSVILALEQEFAPFVNEFFPILKLCIQSVEFGSVPNLAIGIIGDLARTFNNHFTAFAPETIPLVIQALSEPKLPMQYKPPAITCLGDIAFAIGGEIVPYLQSIMEVLITASAAYVDDPDFLNEFRDAILAALSELIHALKSVNKADLFAQYLQHVLNFISVIYADSQRNEELTSSAIGLLGDIMQTIPGPYITNPIISQLVQEGVTKQLQIAKWTQDILKQQQQQQQQPI</sequence>
<dbReference type="GO" id="GO:0005737">
    <property type="term" value="C:cytoplasm"/>
    <property type="evidence" value="ECO:0007669"/>
    <property type="project" value="UniProtKB-SubCell"/>
</dbReference>
<evidence type="ECO:0000256" key="1">
    <source>
        <dbReference type="ARBA" id="ARBA00004496"/>
    </source>
</evidence>
<dbReference type="InterPro" id="IPR040122">
    <property type="entry name" value="Importin_beta"/>
</dbReference>
<evidence type="ECO:0000256" key="4">
    <source>
        <dbReference type="ARBA" id="ARBA00022737"/>
    </source>
</evidence>